<name>A0A2S6GKK9_9PSEU</name>
<dbReference type="Proteomes" id="UP000239203">
    <property type="component" value="Unassembled WGS sequence"/>
</dbReference>
<sequence length="168" mass="17078">MAGVLLATACSAAPEPDPAANSAWADRLCAIVADVDVVLVQAPPSIDPGDPAVVQTEFRAYLDRVVAALGSAATAIGAMGPAPFPDGDRVAHAAVDALRLLRAPLAEAGTAMAEWPDAPDRVAAALGEVAPKVAALDLAEPLAGAVGTDFTRWAERAPQCARIPALRR</sequence>
<keyword evidence="2" id="KW-1185">Reference proteome</keyword>
<proteinExistence type="predicted"/>
<dbReference type="RefSeq" id="WP_104480771.1">
    <property type="nucleotide sequence ID" value="NZ_CP154825.1"/>
</dbReference>
<gene>
    <name evidence="1" type="ORF">CLV40_11238</name>
</gene>
<evidence type="ECO:0000313" key="2">
    <source>
        <dbReference type="Proteomes" id="UP000239203"/>
    </source>
</evidence>
<dbReference type="AlphaFoldDB" id="A0A2S6GKK9"/>
<accession>A0A2S6GKK9</accession>
<dbReference type="EMBL" id="PTIX01000012">
    <property type="protein sequence ID" value="PPK65778.1"/>
    <property type="molecule type" value="Genomic_DNA"/>
</dbReference>
<comment type="caution">
    <text evidence="1">The sequence shown here is derived from an EMBL/GenBank/DDBJ whole genome shotgun (WGS) entry which is preliminary data.</text>
</comment>
<protein>
    <submittedName>
        <fullName evidence="1">Uncharacterized protein</fullName>
    </submittedName>
</protein>
<evidence type="ECO:0000313" key="1">
    <source>
        <dbReference type="EMBL" id="PPK65778.1"/>
    </source>
</evidence>
<reference evidence="1 2" key="1">
    <citation type="submission" date="2018-02" db="EMBL/GenBank/DDBJ databases">
        <title>Genomic Encyclopedia of Archaeal and Bacterial Type Strains, Phase II (KMG-II): from individual species to whole genera.</title>
        <authorList>
            <person name="Goeker M."/>
        </authorList>
    </citation>
    <scope>NUCLEOTIDE SEQUENCE [LARGE SCALE GENOMIC DNA]</scope>
    <source>
        <strain evidence="1 2">YU 961-1</strain>
    </source>
</reference>
<organism evidence="1 2">
    <name type="scientific">Actinokineospora auranticolor</name>
    <dbReference type="NCBI Taxonomy" id="155976"/>
    <lineage>
        <taxon>Bacteria</taxon>
        <taxon>Bacillati</taxon>
        <taxon>Actinomycetota</taxon>
        <taxon>Actinomycetes</taxon>
        <taxon>Pseudonocardiales</taxon>
        <taxon>Pseudonocardiaceae</taxon>
        <taxon>Actinokineospora</taxon>
    </lineage>
</organism>
<dbReference type="OrthoDB" id="3698628at2"/>